<comment type="caution">
    <text evidence="2">The sequence shown here is derived from an EMBL/GenBank/DDBJ whole genome shotgun (WGS) entry which is preliminary data.</text>
</comment>
<feature type="region of interest" description="Disordered" evidence="1">
    <location>
        <begin position="37"/>
        <end position="68"/>
    </location>
</feature>
<organism evidence="2 3">
    <name type="scientific">Rhipicephalus sanguineus</name>
    <name type="common">Brown dog tick</name>
    <name type="synonym">Ixodes sanguineus</name>
    <dbReference type="NCBI Taxonomy" id="34632"/>
    <lineage>
        <taxon>Eukaryota</taxon>
        <taxon>Metazoa</taxon>
        <taxon>Ecdysozoa</taxon>
        <taxon>Arthropoda</taxon>
        <taxon>Chelicerata</taxon>
        <taxon>Arachnida</taxon>
        <taxon>Acari</taxon>
        <taxon>Parasitiformes</taxon>
        <taxon>Ixodida</taxon>
        <taxon>Ixodoidea</taxon>
        <taxon>Ixodidae</taxon>
        <taxon>Rhipicephalinae</taxon>
        <taxon>Rhipicephalus</taxon>
        <taxon>Rhipicephalus</taxon>
    </lineage>
</organism>
<proteinExistence type="predicted"/>
<dbReference type="AlphaFoldDB" id="A0A9D4PI76"/>
<name>A0A9D4PI76_RHISA</name>
<dbReference type="EMBL" id="JABSTV010001253">
    <property type="protein sequence ID" value="KAH7943707.1"/>
    <property type="molecule type" value="Genomic_DNA"/>
</dbReference>
<reference evidence="2" key="2">
    <citation type="submission" date="2021-09" db="EMBL/GenBank/DDBJ databases">
        <authorList>
            <person name="Jia N."/>
            <person name="Wang J."/>
            <person name="Shi W."/>
            <person name="Du L."/>
            <person name="Sun Y."/>
            <person name="Zhan W."/>
            <person name="Jiang J."/>
            <person name="Wang Q."/>
            <person name="Zhang B."/>
            <person name="Ji P."/>
            <person name="Sakyi L.B."/>
            <person name="Cui X."/>
            <person name="Yuan T."/>
            <person name="Jiang B."/>
            <person name="Yang W."/>
            <person name="Lam T.T.-Y."/>
            <person name="Chang Q."/>
            <person name="Ding S."/>
            <person name="Wang X."/>
            <person name="Zhu J."/>
            <person name="Ruan X."/>
            <person name="Zhao L."/>
            <person name="Wei J."/>
            <person name="Que T."/>
            <person name="Du C."/>
            <person name="Cheng J."/>
            <person name="Dai P."/>
            <person name="Han X."/>
            <person name="Huang E."/>
            <person name="Gao Y."/>
            <person name="Liu J."/>
            <person name="Shao H."/>
            <person name="Ye R."/>
            <person name="Li L."/>
            <person name="Wei W."/>
            <person name="Wang X."/>
            <person name="Wang C."/>
            <person name="Huo Q."/>
            <person name="Li W."/>
            <person name="Guo W."/>
            <person name="Chen H."/>
            <person name="Chen S."/>
            <person name="Zhou L."/>
            <person name="Zhou L."/>
            <person name="Ni X."/>
            <person name="Tian J."/>
            <person name="Zhou Y."/>
            <person name="Sheng Y."/>
            <person name="Liu T."/>
            <person name="Pan Y."/>
            <person name="Xia L."/>
            <person name="Li J."/>
            <person name="Zhao F."/>
            <person name="Cao W."/>
        </authorList>
    </citation>
    <scope>NUCLEOTIDE SEQUENCE</scope>
    <source>
        <strain evidence="2">Rsan-2018</strain>
        <tissue evidence="2">Larvae</tissue>
    </source>
</reference>
<protein>
    <submittedName>
        <fullName evidence="2">Uncharacterized protein</fullName>
    </submittedName>
</protein>
<sequence length="68" mass="7368">MYILEMGLRSIELKTDRGARRCTVRVAVKVQVGTVRPRVARRNVSQKVRGDGGGSEPGPPPPCRAPAL</sequence>
<feature type="compositionally biased region" description="Pro residues" evidence="1">
    <location>
        <begin position="57"/>
        <end position="68"/>
    </location>
</feature>
<reference evidence="2" key="1">
    <citation type="journal article" date="2020" name="Cell">
        <title>Large-Scale Comparative Analyses of Tick Genomes Elucidate Their Genetic Diversity and Vector Capacities.</title>
        <authorList>
            <consortium name="Tick Genome and Microbiome Consortium (TIGMIC)"/>
            <person name="Jia N."/>
            <person name="Wang J."/>
            <person name="Shi W."/>
            <person name="Du L."/>
            <person name="Sun Y."/>
            <person name="Zhan W."/>
            <person name="Jiang J.F."/>
            <person name="Wang Q."/>
            <person name="Zhang B."/>
            <person name="Ji P."/>
            <person name="Bell-Sakyi L."/>
            <person name="Cui X.M."/>
            <person name="Yuan T.T."/>
            <person name="Jiang B.G."/>
            <person name="Yang W.F."/>
            <person name="Lam T.T."/>
            <person name="Chang Q.C."/>
            <person name="Ding S.J."/>
            <person name="Wang X.J."/>
            <person name="Zhu J.G."/>
            <person name="Ruan X.D."/>
            <person name="Zhao L."/>
            <person name="Wei J.T."/>
            <person name="Ye R.Z."/>
            <person name="Que T.C."/>
            <person name="Du C.H."/>
            <person name="Zhou Y.H."/>
            <person name="Cheng J.X."/>
            <person name="Dai P.F."/>
            <person name="Guo W.B."/>
            <person name="Han X.H."/>
            <person name="Huang E.J."/>
            <person name="Li L.F."/>
            <person name="Wei W."/>
            <person name="Gao Y.C."/>
            <person name="Liu J.Z."/>
            <person name="Shao H.Z."/>
            <person name="Wang X."/>
            <person name="Wang C.C."/>
            <person name="Yang T.C."/>
            <person name="Huo Q.B."/>
            <person name="Li W."/>
            <person name="Chen H.Y."/>
            <person name="Chen S.E."/>
            <person name="Zhou L.G."/>
            <person name="Ni X.B."/>
            <person name="Tian J.H."/>
            <person name="Sheng Y."/>
            <person name="Liu T."/>
            <person name="Pan Y.S."/>
            <person name="Xia L.Y."/>
            <person name="Li J."/>
            <person name="Zhao F."/>
            <person name="Cao W.C."/>
        </authorList>
    </citation>
    <scope>NUCLEOTIDE SEQUENCE</scope>
    <source>
        <strain evidence="2">Rsan-2018</strain>
    </source>
</reference>
<gene>
    <name evidence="2" type="ORF">HPB52_010034</name>
</gene>
<evidence type="ECO:0000313" key="2">
    <source>
        <dbReference type="EMBL" id="KAH7943707.1"/>
    </source>
</evidence>
<evidence type="ECO:0000313" key="3">
    <source>
        <dbReference type="Proteomes" id="UP000821837"/>
    </source>
</evidence>
<accession>A0A9D4PI76</accession>
<evidence type="ECO:0000256" key="1">
    <source>
        <dbReference type="SAM" id="MobiDB-lite"/>
    </source>
</evidence>
<dbReference type="Proteomes" id="UP000821837">
    <property type="component" value="Unassembled WGS sequence"/>
</dbReference>
<keyword evidence="3" id="KW-1185">Reference proteome</keyword>